<dbReference type="GeneID" id="55642293"/>
<accession>A0A6N0NWT6</accession>
<dbReference type="RefSeq" id="WP_174631950.1">
    <property type="nucleotide sequence ID" value="NZ_CP049074.1"/>
</dbReference>
<dbReference type="Pfam" id="PF01730">
    <property type="entry name" value="UreF"/>
    <property type="match status" value="1"/>
</dbReference>
<dbReference type="OrthoDB" id="1740at2157"/>
<dbReference type="InterPro" id="IPR002639">
    <property type="entry name" value="UreF"/>
</dbReference>
<evidence type="ECO:0000313" key="3">
    <source>
        <dbReference type="EMBL" id="QKR00687.1"/>
    </source>
</evidence>
<keyword evidence="1" id="KW-0996">Nickel insertion</keyword>
<keyword evidence="4" id="KW-1185">Reference proteome</keyword>
<dbReference type="PANTHER" id="PTHR33620:SF1">
    <property type="entry name" value="UREASE ACCESSORY PROTEIN F"/>
    <property type="match status" value="1"/>
</dbReference>
<dbReference type="GO" id="GO:0016151">
    <property type="term" value="F:nickel cation binding"/>
    <property type="evidence" value="ECO:0007669"/>
    <property type="project" value="InterPro"/>
</dbReference>
<dbReference type="Gene3D" id="1.10.4190.10">
    <property type="entry name" value="Urease accessory protein UreF"/>
    <property type="match status" value="1"/>
</dbReference>
<name>A0A6N0NWT6_9CREN</name>
<proteinExistence type="predicted"/>
<organism evidence="3 4">
    <name type="scientific">Metallosphaera tengchongensis</name>
    <dbReference type="NCBI Taxonomy" id="1532350"/>
    <lineage>
        <taxon>Archaea</taxon>
        <taxon>Thermoproteota</taxon>
        <taxon>Thermoprotei</taxon>
        <taxon>Sulfolobales</taxon>
        <taxon>Sulfolobaceae</taxon>
        <taxon>Metallosphaera</taxon>
    </lineage>
</organism>
<dbReference type="PANTHER" id="PTHR33620">
    <property type="entry name" value="UREASE ACCESSORY PROTEIN F"/>
    <property type="match status" value="1"/>
</dbReference>
<dbReference type="KEGG" id="mten:GWK48_10075"/>
<evidence type="ECO:0000256" key="1">
    <source>
        <dbReference type="ARBA" id="ARBA00022988"/>
    </source>
</evidence>
<dbReference type="Proteomes" id="UP000509301">
    <property type="component" value="Chromosome"/>
</dbReference>
<sequence>MWIIKAFHLFDSSLPLGSFNYSFGIEEAYYQGYDVKGFIRTVIRNVVERGDVPLARMAFKDPERANELAIASKVTKELRESSLNMGRSLAKLGLCKDTFVTRVRDGLSQGAYPVVVARCCVSMRIDEEVCLAGLLYSELSQMVYSAVRLGAINFVEGQNLIEETISDVSLSEDFEPFCPVLDVLSINHERREPKVFMS</sequence>
<dbReference type="EMBL" id="CP049074">
    <property type="protein sequence ID" value="QKR00687.1"/>
    <property type="molecule type" value="Genomic_DNA"/>
</dbReference>
<gene>
    <name evidence="3" type="ORF">GWK48_10075</name>
</gene>
<evidence type="ECO:0000256" key="2">
    <source>
        <dbReference type="ARBA" id="ARBA00023186"/>
    </source>
</evidence>
<evidence type="ECO:0000313" key="4">
    <source>
        <dbReference type="Proteomes" id="UP000509301"/>
    </source>
</evidence>
<keyword evidence="2" id="KW-0143">Chaperone</keyword>
<protein>
    <submittedName>
        <fullName evidence="3">Urease accessory protein UreF</fullName>
    </submittedName>
</protein>
<dbReference type="InterPro" id="IPR038277">
    <property type="entry name" value="UreF_sf"/>
</dbReference>
<reference evidence="3 4" key="1">
    <citation type="submission" date="2020-02" db="EMBL/GenBank/DDBJ databases">
        <title>Comparative genome analysis reveals the metabolism and evolution of the thermophilic archaeal genus Metallosphaera.</title>
        <authorList>
            <person name="Jiang C."/>
        </authorList>
    </citation>
    <scope>NUCLEOTIDE SEQUENCE [LARGE SCALE GENOMIC DNA]</scope>
    <source>
        <strain evidence="3 4">Ric-A</strain>
    </source>
</reference>
<dbReference type="AlphaFoldDB" id="A0A6N0NWT6"/>